<reference evidence="1" key="1">
    <citation type="submission" date="2022-04" db="EMBL/GenBank/DDBJ databases">
        <title>Chromosome-scale genome assembly of Holotrichia oblita Faldermann.</title>
        <authorList>
            <person name="Rongchong L."/>
        </authorList>
    </citation>
    <scope>NUCLEOTIDE SEQUENCE</scope>
    <source>
        <strain evidence="1">81SQS9</strain>
    </source>
</reference>
<proteinExistence type="predicted"/>
<sequence>MSDQIEIGWNIRDNERSQLIIVNSANGKKDDDITSGGVEKMSNNQPRLSSNSEDGYPIFTELISCGRIQDDGASIKTRRTGDLLQQGKAEKEEDTVENASEYDFSCDLFLNNNNNINNTQLCGTYYYAADDIKCCDGRCTISNYYHKIYHTITYYNLILSILYVIAISLYLYLFNMCLYFKDFIKEQSYTRSKCRNLRLILVLSLFVTRTEAFANEFDKSEHFLDKINLEQSIAAVFNKVAYGSTTKRSIPDNAYPVTTLATPLLTTYRYSDGSDEFYRVDVKKPGAGRPNFDYDPPEEQNRNEYDNNYGSNLEKDHVLPTTAPAADILKNNNNKNYENPNRYNNDRLKPNFELKLEPVTESIYRTTTGYNGLRNVRPTKSIYSKDVPNYVPPSRAFFTPPLPPEYVNPFADKPTLRGTNSDGFANRRPIPPPSLMPNNEKRIPDLPPNKVINMEKTIDRPTNHNRNSNNNNNNNNTELEVKNEKKKTLNTPSQNVNPDRSFGELYGRVRINESNFEYDKGYIPSITRILSGSNGRHDDISDILLRSVTATPNIQRSDAKIKTRPSTQESTQKKVIEEKQPERKLEDNEQFKTVEKEPVLKKEVEYKTQERTESVTIKKEVLDRINNNNNNNNNQNEMTTQSSEFVNLPNVKEKENNNVTKASSDEIWVICWNVHVYLVVLLFVILALFSIYKLIRYENDPHMFSKSYFLTIHLMLTVICVLRIFYLMYDPYNVDKSFNIFLYDFLHNFPLSLLATTFAVLILFLLKRTLTHLKVKTRPVFLVMFGVIHIFLCFCLSISETLGHFERASLIVCKPVFVLLALALGVSYLYLYRIIKNVLAKKSQNLSEICTQNISYASHITIAIALLFVLLGCIQLYALFFIKVDRFSSEINHHWILWGFELSVRILEISIISLLAIVVSLKMSQREKQTVGFPLFPCATSESSSDNMYPNNCNTNPNATNYSRSEMIMDNIPTEQVERPNLLKNAFQNDSFDKKSTLERYQGDSERFERFERPKWGSDRFDSRSNVEQSSLNNFSQGNFERNAQNSSRSDRNSGRKTYDAAKYYTKPKYDVEYNNDDYQQDVFTNDPNNVYSEPLDNQHQYERTRHEFERSDFDRRSRNSSNTSGRRSTTGRSRKNHPRPHLGVQTLPNHDLRHQVPDTMLVDDQGFVRFRRMQEMEQADKPKRPKKHNNDVSHYSDA</sequence>
<name>A0ACB9SM83_HOLOL</name>
<accession>A0ACB9SM83</accession>
<dbReference type="Proteomes" id="UP001056778">
    <property type="component" value="Chromosome 9"/>
</dbReference>
<gene>
    <name evidence="1" type="ORF">MML48_9g00003629</name>
</gene>
<comment type="caution">
    <text evidence="1">The sequence shown here is derived from an EMBL/GenBank/DDBJ whole genome shotgun (WGS) entry which is preliminary data.</text>
</comment>
<evidence type="ECO:0000313" key="1">
    <source>
        <dbReference type="EMBL" id="KAI4455104.1"/>
    </source>
</evidence>
<protein>
    <submittedName>
        <fullName evidence="1">Proline-rich transmembrane protein 4-related</fullName>
    </submittedName>
</protein>
<dbReference type="EMBL" id="CM043023">
    <property type="protein sequence ID" value="KAI4455104.1"/>
    <property type="molecule type" value="Genomic_DNA"/>
</dbReference>
<keyword evidence="1" id="KW-0472">Membrane</keyword>
<keyword evidence="1" id="KW-0812">Transmembrane</keyword>
<keyword evidence="2" id="KW-1185">Reference proteome</keyword>
<evidence type="ECO:0000313" key="2">
    <source>
        <dbReference type="Proteomes" id="UP001056778"/>
    </source>
</evidence>
<organism evidence="1 2">
    <name type="scientific">Holotrichia oblita</name>
    <name type="common">Chafer beetle</name>
    <dbReference type="NCBI Taxonomy" id="644536"/>
    <lineage>
        <taxon>Eukaryota</taxon>
        <taxon>Metazoa</taxon>
        <taxon>Ecdysozoa</taxon>
        <taxon>Arthropoda</taxon>
        <taxon>Hexapoda</taxon>
        <taxon>Insecta</taxon>
        <taxon>Pterygota</taxon>
        <taxon>Neoptera</taxon>
        <taxon>Endopterygota</taxon>
        <taxon>Coleoptera</taxon>
        <taxon>Polyphaga</taxon>
        <taxon>Scarabaeiformia</taxon>
        <taxon>Scarabaeidae</taxon>
        <taxon>Melolonthinae</taxon>
        <taxon>Holotrichia</taxon>
    </lineage>
</organism>